<dbReference type="GO" id="GO:0005758">
    <property type="term" value="C:mitochondrial intermembrane space"/>
    <property type="evidence" value="ECO:0007669"/>
    <property type="project" value="TreeGrafter"/>
</dbReference>
<evidence type="ECO:0000256" key="2">
    <source>
        <dbReference type="ARBA" id="ARBA00007424"/>
    </source>
</evidence>
<dbReference type="SUPFAM" id="SSF52121">
    <property type="entry name" value="Lumazine synthase"/>
    <property type="match status" value="1"/>
</dbReference>
<dbReference type="GO" id="GO:0009231">
    <property type="term" value="P:riboflavin biosynthetic process"/>
    <property type="evidence" value="ECO:0007669"/>
    <property type="project" value="UniProtKB-KW"/>
</dbReference>
<evidence type="ECO:0000313" key="8">
    <source>
        <dbReference type="EMBL" id="CAK5277515.1"/>
    </source>
</evidence>
<dbReference type="AlphaFoldDB" id="A0AAD2HLA2"/>
<name>A0AAD2HLA2_9AGAR</name>
<dbReference type="NCBIfam" id="TIGR00114">
    <property type="entry name" value="lumazine-synth"/>
    <property type="match status" value="1"/>
</dbReference>
<comment type="pathway">
    <text evidence="1 7">Cofactor biosynthesis; riboflavin biosynthesis; riboflavin from 2-hydroxy-3-oxobutyl phosphate and 5-amino-6-(D-ribitylamino)uracil: step 1/2.</text>
</comment>
<evidence type="ECO:0000256" key="3">
    <source>
        <dbReference type="ARBA" id="ARBA00012664"/>
    </source>
</evidence>
<dbReference type="InterPro" id="IPR034964">
    <property type="entry name" value="LS"/>
</dbReference>
<dbReference type="InterPro" id="IPR002180">
    <property type="entry name" value="LS/RS"/>
</dbReference>
<dbReference type="CDD" id="cd09209">
    <property type="entry name" value="Lumazine_synthase-I"/>
    <property type="match status" value="1"/>
</dbReference>
<dbReference type="HAMAP" id="MF_00178">
    <property type="entry name" value="Lumazine_synth"/>
    <property type="match status" value="1"/>
</dbReference>
<dbReference type="PANTHER" id="PTHR21058:SF0">
    <property type="entry name" value="6,7-DIMETHYL-8-RIBITYLLUMAZINE SYNTHASE"/>
    <property type="match status" value="1"/>
</dbReference>
<gene>
    <name evidence="8" type="ORF">MYCIT1_LOCUS26531</name>
</gene>
<comment type="similarity">
    <text evidence="2 7">Belongs to the DMRL synthase family.</text>
</comment>
<reference evidence="8" key="1">
    <citation type="submission" date="2023-11" db="EMBL/GenBank/DDBJ databases">
        <authorList>
            <person name="De Vega J J."/>
            <person name="De Vega J J."/>
        </authorList>
    </citation>
    <scope>NUCLEOTIDE SEQUENCE</scope>
</reference>
<evidence type="ECO:0000256" key="5">
    <source>
        <dbReference type="ARBA" id="ARBA00022679"/>
    </source>
</evidence>
<evidence type="ECO:0000313" key="9">
    <source>
        <dbReference type="Proteomes" id="UP001295794"/>
    </source>
</evidence>
<dbReference type="PANTHER" id="PTHR21058">
    <property type="entry name" value="6,7-DIMETHYL-8-RIBITYLLUMAZINE SYNTHASE DMRL SYNTHASE LUMAZINE SYNTHASE"/>
    <property type="match status" value="1"/>
</dbReference>
<dbReference type="GO" id="GO:0009349">
    <property type="term" value="C:riboflavin synthase complex"/>
    <property type="evidence" value="ECO:0007669"/>
    <property type="project" value="UniProtKB-UniRule"/>
</dbReference>
<feature type="non-terminal residue" evidence="8">
    <location>
        <position position="236"/>
    </location>
</feature>
<dbReference type="InterPro" id="IPR036467">
    <property type="entry name" value="LS/RS_sf"/>
</dbReference>
<keyword evidence="5 7" id="KW-0808">Transferase</keyword>
<comment type="function">
    <text evidence="7">Catalyzes the formation of 6,7-dimethyl-8-ribityllumazine by condensation of 5-amino-6-(D-ribitylamino)uracil with 3,4-dihydroxy-2-butanone 4-phosphate. This is the penultimate step in the biosynthesis of riboflavin.</text>
</comment>
<dbReference type="Proteomes" id="UP001295794">
    <property type="component" value="Unassembled WGS sequence"/>
</dbReference>
<dbReference type="Gene3D" id="3.40.50.960">
    <property type="entry name" value="Lumazine/riboflavin synthase"/>
    <property type="match status" value="1"/>
</dbReference>
<organism evidence="8 9">
    <name type="scientific">Mycena citricolor</name>
    <dbReference type="NCBI Taxonomy" id="2018698"/>
    <lineage>
        <taxon>Eukaryota</taxon>
        <taxon>Fungi</taxon>
        <taxon>Dikarya</taxon>
        <taxon>Basidiomycota</taxon>
        <taxon>Agaricomycotina</taxon>
        <taxon>Agaricomycetes</taxon>
        <taxon>Agaricomycetidae</taxon>
        <taxon>Agaricales</taxon>
        <taxon>Marasmiineae</taxon>
        <taxon>Mycenaceae</taxon>
        <taxon>Mycena</taxon>
    </lineage>
</organism>
<dbReference type="GO" id="GO:0000906">
    <property type="term" value="F:6,7-dimethyl-8-ribityllumazine synthase activity"/>
    <property type="evidence" value="ECO:0007669"/>
    <property type="project" value="UniProtKB-EC"/>
</dbReference>
<evidence type="ECO:0000256" key="7">
    <source>
        <dbReference type="RuleBase" id="RU003795"/>
    </source>
</evidence>
<keyword evidence="9" id="KW-1185">Reference proteome</keyword>
<keyword evidence="4 7" id="KW-0686">Riboflavin biosynthesis</keyword>
<evidence type="ECO:0000256" key="1">
    <source>
        <dbReference type="ARBA" id="ARBA00004917"/>
    </source>
</evidence>
<protein>
    <recommendedName>
        <fullName evidence="3 7">6,7-dimethyl-8-ribityllumazine synthase</fullName>
        <shortName evidence="7">DMRL synthase</shortName>
        <ecNumber evidence="3 7">2.5.1.78</ecNumber>
    </recommendedName>
</protein>
<proteinExistence type="inferred from homology"/>
<dbReference type="Pfam" id="PF00885">
    <property type="entry name" value="DMRL_synthase"/>
    <property type="match status" value="2"/>
</dbReference>
<dbReference type="EC" id="2.5.1.78" evidence="3 7"/>
<comment type="caution">
    <text evidence="8">The sequence shown here is derived from an EMBL/GenBank/DDBJ whole genome shotgun (WGS) entry which is preliminary data.</text>
</comment>
<comment type="catalytic activity">
    <reaction evidence="6 7">
        <text>(2S)-2-hydroxy-3-oxobutyl phosphate + 5-amino-6-(D-ribitylamino)uracil = 6,7-dimethyl-8-(1-D-ribityl)lumazine + phosphate + 2 H2O + H(+)</text>
        <dbReference type="Rhea" id="RHEA:26152"/>
        <dbReference type="ChEBI" id="CHEBI:15377"/>
        <dbReference type="ChEBI" id="CHEBI:15378"/>
        <dbReference type="ChEBI" id="CHEBI:15934"/>
        <dbReference type="ChEBI" id="CHEBI:43474"/>
        <dbReference type="ChEBI" id="CHEBI:58201"/>
        <dbReference type="ChEBI" id="CHEBI:58830"/>
        <dbReference type="EC" id="2.5.1.78"/>
    </reaction>
</comment>
<evidence type="ECO:0000256" key="6">
    <source>
        <dbReference type="ARBA" id="ARBA00048785"/>
    </source>
</evidence>
<evidence type="ECO:0000256" key="4">
    <source>
        <dbReference type="ARBA" id="ARBA00022619"/>
    </source>
</evidence>
<dbReference type="EMBL" id="CAVNYO010000419">
    <property type="protein sequence ID" value="CAK5277515.1"/>
    <property type="molecule type" value="Genomic_DNA"/>
</dbReference>
<sequence>VVGCKGTQTGCLATIWLHRLKRHLILITIMSHTIKGLTASPVKYDGSTLRVCIVHARWNTAVIDALLAGAISKLKESGVKESNIIIQSVPGSFELPLACSRVIAGSHVQAASNVTDLLSGLSMGSPQLSRSGTPAPAGVVTMPNEPFDAVIAIGVLIKGSTMHFEYICDAVSHALMKVQLDTGVPVIFGVLTALTDEQALQRAGLAPGSHNHGEDWGLAAVEMGSHVRRWKEGKFT</sequence>
<accession>A0AAD2HLA2</accession>